<comment type="similarity">
    <text evidence="1 8">Belongs to the cytochrome P450 family.</text>
</comment>
<evidence type="ECO:0000256" key="5">
    <source>
        <dbReference type="ARBA" id="ARBA00023004"/>
    </source>
</evidence>
<dbReference type="EMBL" id="OCNH01000001">
    <property type="protein sequence ID" value="SOD78414.1"/>
    <property type="molecule type" value="Genomic_DNA"/>
</dbReference>
<evidence type="ECO:0000256" key="1">
    <source>
        <dbReference type="ARBA" id="ARBA00010617"/>
    </source>
</evidence>
<gene>
    <name evidence="9" type="ORF">SAMN06269250_0450</name>
</gene>
<evidence type="ECO:0000313" key="10">
    <source>
        <dbReference type="Proteomes" id="UP000219452"/>
    </source>
</evidence>
<organism evidence="9 10">
    <name type="scientific">Spirosoma fluviale</name>
    <dbReference type="NCBI Taxonomy" id="1597977"/>
    <lineage>
        <taxon>Bacteria</taxon>
        <taxon>Pseudomonadati</taxon>
        <taxon>Bacteroidota</taxon>
        <taxon>Cytophagia</taxon>
        <taxon>Cytophagales</taxon>
        <taxon>Cytophagaceae</taxon>
        <taxon>Spirosoma</taxon>
    </lineage>
</organism>
<dbReference type="CDD" id="cd20620">
    <property type="entry name" value="CYP132-like"/>
    <property type="match status" value="1"/>
</dbReference>
<dbReference type="GO" id="GO:0004497">
    <property type="term" value="F:monooxygenase activity"/>
    <property type="evidence" value="ECO:0007669"/>
    <property type="project" value="UniProtKB-KW"/>
</dbReference>
<evidence type="ECO:0000256" key="2">
    <source>
        <dbReference type="ARBA" id="ARBA00022617"/>
    </source>
</evidence>
<evidence type="ECO:0000256" key="6">
    <source>
        <dbReference type="ARBA" id="ARBA00023033"/>
    </source>
</evidence>
<dbReference type="GO" id="GO:0020037">
    <property type="term" value="F:heme binding"/>
    <property type="evidence" value="ECO:0007669"/>
    <property type="project" value="InterPro"/>
</dbReference>
<dbReference type="SUPFAM" id="SSF48264">
    <property type="entry name" value="Cytochrome P450"/>
    <property type="match status" value="1"/>
</dbReference>
<evidence type="ECO:0000256" key="7">
    <source>
        <dbReference type="PIRSR" id="PIRSR602403-1"/>
    </source>
</evidence>
<dbReference type="PRINTS" id="PR00465">
    <property type="entry name" value="EP450IV"/>
</dbReference>
<keyword evidence="4 8" id="KW-0560">Oxidoreductase</keyword>
<dbReference type="PROSITE" id="PS00086">
    <property type="entry name" value="CYTOCHROME_P450"/>
    <property type="match status" value="1"/>
</dbReference>
<protein>
    <submittedName>
        <fullName evidence="9">Cytochrome P450</fullName>
    </submittedName>
</protein>
<evidence type="ECO:0000256" key="8">
    <source>
        <dbReference type="RuleBase" id="RU000461"/>
    </source>
</evidence>
<keyword evidence="10" id="KW-1185">Reference proteome</keyword>
<dbReference type="InterPro" id="IPR002403">
    <property type="entry name" value="Cyt_P450_E_grp-IV"/>
</dbReference>
<sequence length="461" mass="52244">MSGTAFLMETTAAPTHPVPLHPGLPFLGNTLAFVRDPLTILHTLQRKQDRIVHLRIGGRNQYLVFQPEDSKHILQENNRNYGRSPAFEVLKIFLGNGLLTSDGDFWRRQRRLAQPAFHRQKLAALAETMIAETADWLDTLKSADLTQPVNVSQAFMDVTMRIVCKTLFGSDTSGKLDGLSHALDSLNYLANSRMLSPIRFPMSWPTPNNQRSKRAQRQVDTFIYGLIDQRRKQHEDKDDLLGMLLSAEDEETGERMSDQQLRDECVTIFSAGHETTAVSMAWTIYLLTKHPDILTRLQAESQTVLGDARIPPADAFRRLIYTLQVVQESLRLYPPAWIMSRRAREDDHIGPYTIPAGDTALVCPYLLHRDPANWPEPERFDPDRFAPGGPKDKLHSYAYLPFGGGPRLCIGNQFALMEMQILLALFVRRFDINRASGQTITPKPLITLRPNQPIQAVLSNR</sequence>
<reference evidence="10" key="1">
    <citation type="submission" date="2017-09" db="EMBL/GenBank/DDBJ databases">
        <authorList>
            <person name="Varghese N."/>
            <person name="Submissions S."/>
        </authorList>
    </citation>
    <scope>NUCLEOTIDE SEQUENCE [LARGE SCALE GENOMIC DNA]</scope>
    <source>
        <strain evidence="10">DSM 29961</strain>
    </source>
</reference>
<dbReference type="GO" id="GO:0016705">
    <property type="term" value="F:oxidoreductase activity, acting on paired donors, with incorporation or reduction of molecular oxygen"/>
    <property type="evidence" value="ECO:0007669"/>
    <property type="project" value="InterPro"/>
</dbReference>
<comment type="cofactor">
    <cofactor evidence="7">
        <name>heme</name>
        <dbReference type="ChEBI" id="CHEBI:30413"/>
    </cofactor>
</comment>
<dbReference type="InterPro" id="IPR001128">
    <property type="entry name" value="Cyt_P450"/>
</dbReference>
<dbReference type="PANTHER" id="PTHR24291:SF50">
    <property type="entry name" value="BIFUNCTIONAL ALBAFLAVENONE MONOOXYGENASE_TERPENE SYNTHASE"/>
    <property type="match status" value="1"/>
</dbReference>
<dbReference type="InterPro" id="IPR036396">
    <property type="entry name" value="Cyt_P450_sf"/>
</dbReference>
<keyword evidence="5 7" id="KW-0408">Iron</keyword>
<evidence type="ECO:0000313" key="9">
    <source>
        <dbReference type="EMBL" id="SOD78414.1"/>
    </source>
</evidence>
<dbReference type="Gene3D" id="1.10.630.10">
    <property type="entry name" value="Cytochrome P450"/>
    <property type="match status" value="1"/>
</dbReference>
<keyword evidence="6 8" id="KW-0503">Monooxygenase</keyword>
<dbReference type="PANTHER" id="PTHR24291">
    <property type="entry name" value="CYTOCHROME P450 FAMILY 4"/>
    <property type="match status" value="1"/>
</dbReference>
<keyword evidence="3 7" id="KW-0479">Metal-binding</keyword>
<dbReference type="InterPro" id="IPR050196">
    <property type="entry name" value="Cytochrome_P450_Monoox"/>
</dbReference>
<accession>A0A286F693</accession>
<dbReference type="Pfam" id="PF00067">
    <property type="entry name" value="p450"/>
    <property type="match status" value="1"/>
</dbReference>
<evidence type="ECO:0000256" key="3">
    <source>
        <dbReference type="ARBA" id="ARBA00022723"/>
    </source>
</evidence>
<dbReference type="Proteomes" id="UP000219452">
    <property type="component" value="Unassembled WGS sequence"/>
</dbReference>
<dbReference type="InterPro" id="IPR017972">
    <property type="entry name" value="Cyt_P450_CS"/>
</dbReference>
<dbReference type="GO" id="GO:0005506">
    <property type="term" value="F:iron ion binding"/>
    <property type="evidence" value="ECO:0007669"/>
    <property type="project" value="InterPro"/>
</dbReference>
<proteinExistence type="inferred from homology"/>
<dbReference type="AlphaFoldDB" id="A0A286F693"/>
<evidence type="ECO:0000256" key="4">
    <source>
        <dbReference type="ARBA" id="ARBA00023002"/>
    </source>
</evidence>
<dbReference type="PRINTS" id="PR00385">
    <property type="entry name" value="P450"/>
</dbReference>
<name>A0A286F693_9BACT</name>
<feature type="binding site" description="axial binding residue" evidence="7">
    <location>
        <position position="409"/>
    </location>
    <ligand>
        <name>heme</name>
        <dbReference type="ChEBI" id="CHEBI:30413"/>
    </ligand>
    <ligandPart>
        <name>Fe</name>
        <dbReference type="ChEBI" id="CHEBI:18248"/>
    </ligandPart>
</feature>
<keyword evidence="2 7" id="KW-0349">Heme</keyword>